<evidence type="ECO:0000313" key="3">
    <source>
        <dbReference type="Proteomes" id="UP000325292"/>
    </source>
</evidence>
<protein>
    <submittedName>
        <fullName evidence="2">Uncharacterized protein</fullName>
    </submittedName>
</protein>
<reference evidence="2 3" key="1">
    <citation type="journal article" date="2019" name="Sci. Rep.">
        <title>Sulfobacillus thermotolerans: new insights into resistance and metabolic capacities of acidophilic chemolithotrophs.</title>
        <authorList>
            <person name="Panyushkina A.E."/>
            <person name="Babenko V.V."/>
            <person name="Nikitina A.S."/>
            <person name="Selezneva O.V."/>
            <person name="Tsaplina I.A."/>
            <person name="Letarova M.A."/>
            <person name="Kostryukova E.S."/>
            <person name="Letarov A.V."/>
        </authorList>
    </citation>
    <scope>NUCLEOTIDE SEQUENCE [LARGE SCALE GENOMIC DNA]</scope>
    <source>
        <strain evidence="2 3">Kr1</strain>
    </source>
</reference>
<proteinExistence type="predicted"/>
<evidence type="ECO:0000256" key="1">
    <source>
        <dbReference type="SAM" id="Phobius"/>
    </source>
</evidence>
<organism evidence="2 3">
    <name type="scientific">Sulfobacillus thermotolerans</name>
    <dbReference type="NCBI Taxonomy" id="338644"/>
    <lineage>
        <taxon>Bacteria</taxon>
        <taxon>Bacillati</taxon>
        <taxon>Bacillota</taxon>
        <taxon>Clostridia</taxon>
        <taxon>Eubacteriales</taxon>
        <taxon>Clostridiales Family XVII. Incertae Sedis</taxon>
        <taxon>Sulfobacillus</taxon>
    </lineage>
</organism>
<dbReference type="EMBL" id="CP019454">
    <property type="protein sequence ID" value="AUW93835.1"/>
    <property type="molecule type" value="Genomic_DNA"/>
</dbReference>
<feature type="transmembrane region" description="Helical" evidence="1">
    <location>
        <begin position="34"/>
        <end position="55"/>
    </location>
</feature>
<name>A0ABM6RR41_9FIRM</name>
<feature type="transmembrane region" description="Helical" evidence="1">
    <location>
        <begin position="6"/>
        <end position="27"/>
    </location>
</feature>
<feature type="transmembrane region" description="Helical" evidence="1">
    <location>
        <begin position="99"/>
        <end position="121"/>
    </location>
</feature>
<keyword evidence="1" id="KW-1133">Transmembrane helix</keyword>
<gene>
    <name evidence="2" type="ORF">BXT84_07680</name>
</gene>
<dbReference type="Proteomes" id="UP000325292">
    <property type="component" value="Chromosome"/>
</dbReference>
<evidence type="ECO:0000313" key="2">
    <source>
        <dbReference type="EMBL" id="AUW93835.1"/>
    </source>
</evidence>
<keyword evidence="1" id="KW-0472">Membrane</keyword>
<sequence length="159" mass="17951">MTLMTWAYLLFLATSTGGGVLFFAYVLPGRRFPLIALVGHLILATITMVLLLFAFRHNGSSVYHILGWTVFVYILTFLLGIIFFMAFDMRGRRLPLRYLTLHVSLTIVTFVLFTSAVSLRIPYGNPQGILKTGSQSSLWQLIHRHNSQHHHPALPPKGL</sequence>
<feature type="transmembrane region" description="Helical" evidence="1">
    <location>
        <begin position="61"/>
        <end position="87"/>
    </location>
</feature>
<keyword evidence="1" id="KW-0812">Transmembrane</keyword>
<accession>A0ABM6RR41</accession>
<keyword evidence="3" id="KW-1185">Reference proteome</keyword>